<feature type="transmembrane region" description="Helical" evidence="1">
    <location>
        <begin position="100"/>
        <end position="133"/>
    </location>
</feature>
<sequence>MLVLLFAAFASVVYLLLRVLLIMLPKATDSLGPDNRLAWGLTLAITALGINALSEPFTLLYWYSGAVNYMLPLIFTVAFAAAALRVLAMPRATWSRYGWAGAATASLACAVGSGEIAFLSCLGILAALGTWMYTTPHRGGNYRIWLLWLGVTVVVGGILLAAPGNWQRLEMADPDVAGRYHRWVLLLPRTLLTAARMAARPPVLGAILVLAVGVALTVSGPVLPRPAGQKILLVLASYAAFNCLGVAFLKAAFMRDLWVEAMPARVVNVLVLQLLMSTVVVALWVRHWLPSSRGLNWLRQRPLIMVAAVAGVLFSGQARWAWPELLLMAPAYETQMGARYKLLAAAYRQGSPEAVVPPLHLKYAAGLLAPIPSAQQRADVNLELHIDCRQKNNELLANYYSIPCVRLTEPPVTRQQ</sequence>
<dbReference type="AlphaFoldDB" id="A0A1G1T7K4"/>
<keyword evidence="1" id="KW-0812">Transmembrane</keyword>
<dbReference type="InterPro" id="IPR045691">
    <property type="entry name" value="DUF6056"/>
</dbReference>
<dbReference type="Proteomes" id="UP000177791">
    <property type="component" value="Unassembled WGS sequence"/>
</dbReference>
<keyword evidence="1" id="KW-0472">Membrane</keyword>
<protein>
    <submittedName>
        <fullName evidence="2">Uncharacterized protein</fullName>
    </submittedName>
</protein>
<reference evidence="2 3" key="1">
    <citation type="submission" date="2016-08" db="EMBL/GenBank/DDBJ databases">
        <title>Hymenobacter coccineus sp. nov., Hymenobacter lapidarius sp. nov. and Hymenobacter glacialis sp. nov., isolated from Antarctic soil.</title>
        <authorList>
            <person name="Sedlacek I."/>
            <person name="Kralova S."/>
            <person name="Kyrova K."/>
            <person name="Maslanova I."/>
            <person name="Stankova E."/>
            <person name="Vrbovska V."/>
            <person name="Nemec M."/>
            <person name="Bartak M."/>
            <person name="Svec P."/>
            <person name="Busse H.-J."/>
            <person name="Pantucek R."/>
        </authorList>
    </citation>
    <scope>NUCLEOTIDE SEQUENCE [LARGE SCALE GENOMIC DNA]</scope>
    <source>
        <strain evidence="2 3">CCM 8648</strain>
    </source>
</reference>
<dbReference type="EMBL" id="MDZC01000046">
    <property type="protein sequence ID" value="OGX86853.1"/>
    <property type="molecule type" value="Genomic_DNA"/>
</dbReference>
<feature type="transmembrane region" description="Helical" evidence="1">
    <location>
        <begin position="266"/>
        <end position="289"/>
    </location>
</feature>
<feature type="transmembrane region" description="Helical" evidence="1">
    <location>
        <begin position="69"/>
        <end position="88"/>
    </location>
</feature>
<evidence type="ECO:0000313" key="3">
    <source>
        <dbReference type="Proteomes" id="UP000177791"/>
    </source>
</evidence>
<feature type="transmembrane region" description="Helical" evidence="1">
    <location>
        <begin position="205"/>
        <end position="224"/>
    </location>
</feature>
<gene>
    <name evidence="2" type="ORF">BEN48_00350</name>
</gene>
<keyword evidence="3" id="KW-1185">Reference proteome</keyword>
<comment type="caution">
    <text evidence="2">The sequence shown here is derived from an EMBL/GenBank/DDBJ whole genome shotgun (WGS) entry which is preliminary data.</text>
</comment>
<evidence type="ECO:0000256" key="1">
    <source>
        <dbReference type="SAM" id="Phobius"/>
    </source>
</evidence>
<feature type="transmembrane region" description="Helical" evidence="1">
    <location>
        <begin position="231"/>
        <end position="254"/>
    </location>
</feature>
<name>A0A1G1T7K4_9BACT</name>
<evidence type="ECO:0000313" key="2">
    <source>
        <dbReference type="EMBL" id="OGX86853.1"/>
    </source>
</evidence>
<accession>A0A1G1T7K4</accession>
<feature type="transmembrane region" description="Helical" evidence="1">
    <location>
        <begin position="6"/>
        <end position="25"/>
    </location>
</feature>
<feature type="transmembrane region" description="Helical" evidence="1">
    <location>
        <begin position="145"/>
        <end position="162"/>
    </location>
</feature>
<organism evidence="2 3">
    <name type="scientific">Hymenobacter glacialis</name>
    <dbReference type="NCBI Taxonomy" id="1908236"/>
    <lineage>
        <taxon>Bacteria</taxon>
        <taxon>Pseudomonadati</taxon>
        <taxon>Bacteroidota</taxon>
        <taxon>Cytophagia</taxon>
        <taxon>Cytophagales</taxon>
        <taxon>Hymenobacteraceae</taxon>
        <taxon>Hymenobacter</taxon>
    </lineage>
</organism>
<dbReference type="Pfam" id="PF19528">
    <property type="entry name" value="DUF6056"/>
    <property type="match status" value="1"/>
</dbReference>
<feature type="transmembrane region" description="Helical" evidence="1">
    <location>
        <begin position="301"/>
        <end position="322"/>
    </location>
</feature>
<proteinExistence type="predicted"/>
<keyword evidence="1" id="KW-1133">Transmembrane helix</keyword>